<keyword evidence="5 7" id="KW-1133">Transmembrane helix</keyword>
<feature type="transmembrane region" description="Helical" evidence="7">
    <location>
        <begin position="208"/>
        <end position="229"/>
    </location>
</feature>
<dbReference type="RefSeq" id="WP_013553513.1">
    <property type="nucleotide sequence ID" value="NC_014935.1"/>
</dbReference>
<dbReference type="eggNOG" id="COG4232">
    <property type="taxonomic scope" value="Bacteria"/>
</dbReference>
<keyword evidence="4" id="KW-0201">Cytochrome c-type biogenesis</keyword>
<evidence type="ECO:0000259" key="8">
    <source>
        <dbReference type="Pfam" id="PF02683"/>
    </source>
</evidence>
<protein>
    <submittedName>
        <fullName evidence="9">Cytochrome c biogenesis protein transmembrane region</fullName>
    </submittedName>
</protein>
<dbReference type="InterPro" id="IPR051790">
    <property type="entry name" value="Cytochrome_c-biogenesis_DsbD"/>
</dbReference>
<dbReference type="PANTHER" id="PTHR31272">
    <property type="entry name" value="CYTOCHROME C-TYPE BIOGENESIS PROTEIN HI_1454-RELATED"/>
    <property type="match status" value="1"/>
</dbReference>
<proteinExistence type="inferred from homology"/>
<feature type="transmembrane region" description="Helical" evidence="7">
    <location>
        <begin position="60"/>
        <end position="82"/>
    </location>
</feature>
<dbReference type="Proteomes" id="UP000008633">
    <property type="component" value="Chromosome"/>
</dbReference>
<evidence type="ECO:0000256" key="5">
    <source>
        <dbReference type="ARBA" id="ARBA00022989"/>
    </source>
</evidence>
<gene>
    <name evidence="9" type="ordered locus">Nitsa_0548</name>
</gene>
<organism evidence="9 10">
    <name type="scientific">Nitratifractor salsuginis (strain DSM 16511 / JCM 12458 / E9I37-1)</name>
    <dbReference type="NCBI Taxonomy" id="749222"/>
    <lineage>
        <taxon>Bacteria</taxon>
        <taxon>Pseudomonadati</taxon>
        <taxon>Campylobacterota</taxon>
        <taxon>Epsilonproteobacteria</taxon>
        <taxon>Campylobacterales</taxon>
        <taxon>Sulfurovaceae</taxon>
        <taxon>Nitratifractor</taxon>
    </lineage>
</organism>
<dbReference type="AlphaFoldDB" id="E6X114"/>
<comment type="similarity">
    <text evidence="2">Belongs to the DsbD family.</text>
</comment>
<dbReference type="PANTHER" id="PTHR31272:SF6">
    <property type="entry name" value="CYTOCHROME C-TYPE BIOGENESIS CCDA-LIKE CHLOROPLASTIC PROTEIN"/>
    <property type="match status" value="1"/>
</dbReference>
<dbReference type="GO" id="GO:0017004">
    <property type="term" value="P:cytochrome complex assembly"/>
    <property type="evidence" value="ECO:0007669"/>
    <property type="project" value="UniProtKB-KW"/>
</dbReference>
<feature type="transmembrane region" description="Helical" evidence="7">
    <location>
        <begin position="134"/>
        <end position="163"/>
    </location>
</feature>
<comment type="subcellular location">
    <subcellularLocation>
        <location evidence="1">Membrane</location>
        <topology evidence="1">Multi-pass membrane protein</topology>
    </subcellularLocation>
</comment>
<dbReference type="EMBL" id="CP002452">
    <property type="protein sequence ID" value="ADV45817.1"/>
    <property type="molecule type" value="Genomic_DNA"/>
</dbReference>
<dbReference type="HOGENOM" id="CLU_053225_0_2_7"/>
<evidence type="ECO:0000256" key="4">
    <source>
        <dbReference type="ARBA" id="ARBA00022748"/>
    </source>
</evidence>
<feature type="transmembrane region" description="Helical" evidence="7">
    <location>
        <begin position="88"/>
        <end position="113"/>
    </location>
</feature>
<dbReference type="InterPro" id="IPR003834">
    <property type="entry name" value="Cyt_c_assmbl_TM_dom"/>
</dbReference>
<accession>E6X114</accession>
<reference evidence="9 10" key="1">
    <citation type="journal article" date="2011" name="Stand. Genomic Sci.">
        <title>Complete genome sequence of Nitratifractor salsuginis type strain (E9I37-1).</title>
        <authorList>
            <person name="Anderson I."/>
            <person name="Sikorski J."/>
            <person name="Zeytun A."/>
            <person name="Nolan M."/>
            <person name="Lapidus A."/>
            <person name="Lucas S."/>
            <person name="Hammon N."/>
            <person name="Deshpande S."/>
            <person name="Cheng J.F."/>
            <person name="Tapia R."/>
            <person name="Han C."/>
            <person name="Goodwin L."/>
            <person name="Pitluck S."/>
            <person name="Liolios K."/>
            <person name="Pagani I."/>
            <person name="Ivanova N."/>
            <person name="Huntemann M."/>
            <person name="Mavromatis K."/>
            <person name="Ovchinikova G."/>
            <person name="Pati A."/>
            <person name="Chen A."/>
            <person name="Palaniappan K."/>
            <person name="Land M."/>
            <person name="Hauser L."/>
            <person name="Brambilla E.M."/>
            <person name="Ngatchou-Djao O.D."/>
            <person name="Rohde M."/>
            <person name="Tindall B.J."/>
            <person name="Goker M."/>
            <person name="Detter J.C."/>
            <person name="Woyke T."/>
            <person name="Bristow J."/>
            <person name="Eisen J.A."/>
            <person name="Markowitz V."/>
            <person name="Hugenholtz P."/>
            <person name="Klenk H.P."/>
            <person name="Kyrpides N.C."/>
        </authorList>
    </citation>
    <scope>NUCLEOTIDE SEQUENCE [LARGE SCALE GENOMIC DNA]</scope>
    <source>
        <strain evidence="10">DSM 16511 / JCM 12458 / E9I37-1</strain>
    </source>
</reference>
<dbReference type="STRING" id="749222.Nitsa_0548"/>
<reference evidence="10" key="2">
    <citation type="submission" date="2011-01" db="EMBL/GenBank/DDBJ databases">
        <title>The complete genome of Nitratifractor salsuginis DSM 16511.</title>
        <authorList>
            <consortium name="US DOE Joint Genome Institute (JGI-PGF)"/>
            <person name="Lucas S."/>
            <person name="Copeland A."/>
            <person name="Lapidus A."/>
            <person name="Bruce D."/>
            <person name="Goodwin L."/>
            <person name="Pitluck S."/>
            <person name="Kyrpides N."/>
            <person name="Mavromatis K."/>
            <person name="Ivanova N."/>
            <person name="Mikhailova N."/>
            <person name="Zeytun A."/>
            <person name="Detter J.C."/>
            <person name="Tapia R."/>
            <person name="Han C."/>
            <person name="Land M."/>
            <person name="Hauser L."/>
            <person name="Markowitz V."/>
            <person name="Cheng J.-F."/>
            <person name="Hugenholtz P."/>
            <person name="Woyke T."/>
            <person name="Wu D."/>
            <person name="Tindall B."/>
            <person name="Schuetze A."/>
            <person name="Brambilla E."/>
            <person name="Klenk H.-P."/>
            <person name="Eisen J.A."/>
        </authorList>
    </citation>
    <scope>NUCLEOTIDE SEQUENCE [LARGE SCALE GENOMIC DNA]</scope>
    <source>
        <strain evidence="10">DSM 16511 / JCM 12458 / E9I37-1</strain>
    </source>
</reference>
<keyword evidence="10" id="KW-1185">Reference proteome</keyword>
<feature type="transmembrane region" description="Helical" evidence="7">
    <location>
        <begin position="20"/>
        <end position="48"/>
    </location>
</feature>
<feature type="domain" description="Cytochrome C biogenesis protein transmembrane" evidence="8">
    <location>
        <begin position="18"/>
        <end position="195"/>
    </location>
</feature>
<dbReference type="Pfam" id="PF02683">
    <property type="entry name" value="DsbD_TM"/>
    <property type="match status" value="1"/>
</dbReference>
<sequence>MLETLTAWLGAHSLLSILGAPGIGVITAMAPCSIVTLPLLVASAVALSEDIDTPAARRRFVIRFSLLFVLGLVISFSILMLLTAKIGIMLSVAPLWADLLAALASFAVAAYAMGWLGQGIDKQKIAAKLLRFKLLGALVIGLIFGLVSTPCASAPLVAIITVAESAGWVHAYILVLSFALGHASLLLAAGISVGFAQKIASNRRLGQISRGINALFIATLVLIGTYFLYKAWQLF</sequence>
<evidence type="ECO:0000256" key="1">
    <source>
        <dbReference type="ARBA" id="ARBA00004141"/>
    </source>
</evidence>
<keyword evidence="6 7" id="KW-0472">Membrane</keyword>
<evidence type="ECO:0000256" key="2">
    <source>
        <dbReference type="ARBA" id="ARBA00006143"/>
    </source>
</evidence>
<evidence type="ECO:0000256" key="7">
    <source>
        <dbReference type="SAM" id="Phobius"/>
    </source>
</evidence>
<evidence type="ECO:0000313" key="9">
    <source>
        <dbReference type="EMBL" id="ADV45817.1"/>
    </source>
</evidence>
<evidence type="ECO:0000256" key="3">
    <source>
        <dbReference type="ARBA" id="ARBA00022692"/>
    </source>
</evidence>
<evidence type="ECO:0000256" key="6">
    <source>
        <dbReference type="ARBA" id="ARBA00023136"/>
    </source>
</evidence>
<evidence type="ECO:0000313" key="10">
    <source>
        <dbReference type="Proteomes" id="UP000008633"/>
    </source>
</evidence>
<feature type="transmembrane region" description="Helical" evidence="7">
    <location>
        <begin position="169"/>
        <end position="196"/>
    </location>
</feature>
<keyword evidence="3 7" id="KW-0812">Transmembrane</keyword>
<name>E6X114_NITSE</name>
<dbReference type="KEGG" id="nsa:Nitsa_0548"/>
<dbReference type="GO" id="GO:0016020">
    <property type="term" value="C:membrane"/>
    <property type="evidence" value="ECO:0007669"/>
    <property type="project" value="UniProtKB-SubCell"/>
</dbReference>